<dbReference type="RefSeq" id="WP_103677120.1">
    <property type="nucleotide sequence ID" value="NZ_PQGD01000007.1"/>
</dbReference>
<dbReference type="EMBL" id="PQGE01000014">
    <property type="protein sequence ID" value="POP43427.1"/>
    <property type="molecule type" value="Genomic_DNA"/>
</dbReference>
<name>A0A2P5GQU4_9ENTR</name>
<dbReference type="OrthoDB" id="6627579at2"/>
<dbReference type="Proteomes" id="UP000247005">
    <property type="component" value="Unassembled WGS sequence"/>
</dbReference>
<dbReference type="Proteomes" id="UP000237073">
    <property type="component" value="Unassembled WGS sequence"/>
</dbReference>
<evidence type="ECO:0000313" key="2">
    <source>
        <dbReference type="EMBL" id="POP48942.1"/>
    </source>
</evidence>
<comment type="caution">
    <text evidence="2">The sequence shown here is derived from an EMBL/GenBank/DDBJ whole genome shotgun (WGS) entry which is preliminary data.</text>
</comment>
<sequence length="86" mass="9680">MLFPEDEIGHVIIGEAALSLALSEKEISVYSLINELSYMARMEASDERLVEIHEARSWLKAMETPEVAAQHVPYLHTLAGLNEEKN</sequence>
<gene>
    <name evidence="2" type="ORF">CHU32_10135</name>
    <name evidence="1" type="ORF">CHU33_16250</name>
</gene>
<dbReference type="EMBL" id="PQGD01000007">
    <property type="protein sequence ID" value="POP48942.1"/>
    <property type="molecule type" value="Genomic_DNA"/>
</dbReference>
<keyword evidence="3" id="KW-1185">Reference proteome</keyword>
<accession>A0A2P5GQU4</accession>
<dbReference type="AlphaFoldDB" id="A0A2P5GQU4"/>
<proteinExistence type="predicted"/>
<protein>
    <submittedName>
        <fullName evidence="2">Uncharacterized protein</fullName>
    </submittedName>
</protein>
<evidence type="ECO:0000313" key="3">
    <source>
        <dbReference type="Proteomes" id="UP000237073"/>
    </source>
</evidence>
<reference evidence="3 4" key="1">
    <citation type="submission" date="2018-01" db="EMBL/GenBank/DDBJ databases">
        <title>Superficieibacter electus gen. nov., sp. nov., an extended-spectrum beta-lactamase possessing member of the Enterobacteriaceae family, isolated from intensive care unit surfaces.</title>
        <authorList>
            <person name="Potter R.F."/>
            <person name="D'Souza A.W."/>
        </authorList>
    </citation>
    <scope>NUCLEOTIDE SEQUENCE [LARGE SCALE GENOMIC DNA]</scope>
    <source>
        <strain evidence="2 4">BP-1</strain>
        <strain evidence="1 3">BP-2</strain>
    </source>
</reference>
<organism evidence="2 4">
    <name type="scientific">Superficieibacter electus</name>
    <dbReference type="NCBI Taxonomy" id="2022662"/>
    <lineage>
        <taxon>Bacteria</taxon>
        <taxon>Pseudomonadati</taxon>
        <taxon>Pseudomonadota</taxon>
        <taxon>Gammaproteobacteria</taxon>
        <taxon>Enterobacterales</taxon>
        <taxon>Enterobacteriaceae</taxon>
        <taxon>Superficieibacter</taxon>
    </lineage>
</organism>
<evidence type="ECO:0000313" key="4">
    <source>
        <dbReference type="Proteomes" id="UP000247005"/>
    </source>
</evidence>
<evidence type="ECO:0000313" key="1">
    <source>
        <dbReference type="EMBL" id="POP43427.1"/>
    </source>
</evidence>